<sequence>MTESEGFKEYTSLFRFDDEVFIVVGASGGIGAASARALSHLGARVICVSRDLERATTIAIEVDGAPFVADVTREEDVERMIQFAKTEFGQINGLVNVVGGGRFLSISELTADEWDKQFSSNLRQAFFVGKHAALSLAENGGGSLVFVSSISASFGSRAYPAYAAAKSGLESLVKSLAEEFGPFGVRANSVAPAATLTERLQRAWSAEALQDMATPTVIGRLGLVQEIAATIAFLASPASGFITGQTILADGGASIRDPFFGGGKNRGETDIRRDQEKRTSSGLKLF</sequence>
<dbReference type="PANTHER" id="PTHR24321">
    <property type="entry name" value="DEHYDROGENASES, SHORT CHAIN"/>
    <property type="match status" value="1"/>
</dbReference>
<dbReference type="SUPFAM" id="SSF51735">
    <property type="entry name" value="NAD(P)-binding Rossmann-fold domains"/>
    <property type="match status" value="1"/>
</dbReference>
<evidence type="ECO:0000259" key="5">
    <source>
        <dbReference type="SMART" id="SM00822"/>
    </source>
</evidence>
<protein>
    <submittedName>
        <fullName evidence="6">Unannotated protein</fullName>
    </submittedName>
</protein>
<evidence type="ECO:0000256" key="3">
    <source>
        <dbReference type="ARBA" id="ARBA00023027"/>
    </source>
</evidence>
<dbReference type="GO" id="GO:0016491">
    <property type="term" value="F:oxidoreductase activity"/>
    <property type="evidence" value="ECO:0007669"/>
    <property type="project" value="UniProtKB-KW"/>
</dbReference>
<dbReference type="EMBL" id="CAEZZQ010000082">
    <property type="protein sequence ID" value="CAB4781008.1"/>
    <property type="molecule type" value="Genomic_DNA"/>
</dbReference>
<dbReference type="PRINTS" id="PR00081">
    <property type="entry name" value="GDHRDH"/>
</dbReference>
<feature type="region of interest" description="Disordered" evidence="4">
    <location>
        <begin position="259"/>
        <end position="286"/>
    </location>
</feature>
<feature type="compositionally biased region" description="Basic and acidic residues" evidence="4">
    <location>
        <begin position="265"/>
        <end position="279"/>
    </location>
</feature>
<dbReference type="PROSITE" id="PS00061">
    <property type="entry name" value="ADH_SHORT"/>
    <property type="match status" value="1"/>
</dbReference>
<dbReference type="CDD" id="cd05233">
    <property type="entry name" value="SDR_c"/>
    <property type="match status" value="1"/>
</dbReference>
<proteinExistence type="inferred from homology"/>
<dbReference type="InterPro" id="IPR057326">
    <property type="entry name" value="KR_dom"/>
</dbReference>
<feature type="domain" description="Ketoreductase" evidence="5">
    <location>
        <begin position="19"/>
        <end position="197"/>
    </location>
</feature>
<evidence type="ECO:0000256" key="4">
    <source>
        <dbReference type="SAM" id="MobiDB-lite"/>
    </source>
</evidence>
<dbReference type="SMART" id="SM00822">
    <property type="entry name" value="PKS_KR"/>
    <property type="match status" value="1"/>
</dbReference>
<dbReference type="InterPro" id="IPR002347">
    <property type="entry name" value="SDR_fam"/>
</dbReference>
<dbReference type="FunFam" id="3.40.50.720:FF:000084">
    <property type="entry name" value="Short-chain dehydrogenase reductase"/>
    <property type="match status" value="1"/>
</dbReference>
<dbReference type="InterPro" id="IPR020904">
    <property type="entry name" value="Sc_DH/Rdtase_CS"/>
</dbReference>
<keyword evidence="2" id="KW-0560">Oxidoreductase</keyword>
<dbReference type="AlphaFoldDB" id="A0A6J6WDF8"/>
<evidence type="ECO:0000313" key="6">
    <source>
        <dbReference type="EMBL" id="CAB4781008.1"/>
    </source>
</evidence>
<dbReference type="Pfam" id="PF13561">
    <property type="entry name" value="adh_short_C2"/>
    <property type="match status" value="1"/>
</dbReference>
<evidence type="ECO:0000256" key="2">
    <source>
        <dbReference type="ARBA" id="ARBA00023002"/>
    </source>
</evidence>
<dbReference type="PANTHER" id="PTHR24321:SF8">
    <property type="entry name" value="ESTRADIOL 17-BETA-DEHYDROGENASE 8-RELATED"/>
    <property type="match status" value="1"/>
</dbReference>
<keyword evidence="3" id="KW-0520">NAD</keyword>
<dbReference type="PRINTS" id="PR00080">
    <property type="entry name" value="SDRFAMILY"/>
</dbReference>
<accession>A0A6J6WDF8</accession>
<organism evidence="6">
    <name type="scientific">freshwater metagenome</name>
    <dbReference type="NCBI Taxonomy" id="449393"/>
    <lineage>
        <taxon>unclassified sequences</taxon>
        <taxon>metagenomes</taxon>
        <taxon>ecological metagenomes</taxon>
    </lineage>
</organism>
<name>A0A6J6WDF8_9ZZZZ</name>
<dbReference type="InterPro" id="IPR036291">
    <property type="entry name" value="NAD(P)-bd_dom_sf"/>
</dbReference>
<reference evidence="6" key="1">
    <citation type="submission" date="2020-05" db="EMBL/GenBank/DDBJ databases">
        <authorList>
            <person name="Chiriac C."/>
            <person name="Salcher M."/>
            <person name="Ghai R."/>
            <person name="Kavagutti S V."/>
        </authorList>
    </citation>
    <scope>NUCLEOTIDE SEQUENCE</scope>
</reference>
<dbReference type="Gene3D" id="3.40.50.720">
    <property type="entry name" value="NAD(P)-binding Rossmann-like Domain"/>
    <property type="match status" value="1"/>
</dbReference>
<evidence type="ECO:0000256" key="1">
    <source>
        <dbReference type="ARBA" id="ARBA00006484"/>
    </source>
</evidence>
<gene>
    <name evidence="6" type="ORF">UFOPK2894_01209</name>
</gene>
<comment type="similarity">
    <text evidence="1">Belongs to the short-chain dehydrogenases/reductases (SDR) family.</text>
</comment>